<keyword evidence="7" id="KW-1185">Reference proteome</keyword>
<dbReference type="Pfam" id="PF09092">
    <property type="entry name" value="Lyase_N"/>
    <property type="match status" value="1"/>
</dbReference>
<dbReference type="InterPro" id="IPR015177">
    <property type="entry name" value="Lyase_catalyt"/>
</dbReference>
<dbReference type="Gene3D" id="2.70.98.10">
    <property type="match status" value="1"/>
</dbReference>
<evidence type="ECO:0000259" key="4">
    <source>
        <dbReference type="Pfam" id="PF09092"/>
    </source>
</evidence>
<evidence type="ECO:0000256" key="2">
    <source>
        <dbReference type="ARBA" id="ARBA00023239"/>
    </source>
</evidence>
<evidence type="ECO:0000256" key="1">
    <source>
        <dbReference type="ARBA" id="ARBA00006699"/>
    </source>
</evidence>
<evidence type="ECO:0008006" key="8">
    <source>
        <dbReference type="Google" id="ProtNLM"/>
    </source>
</evidence>
<comment type="caution">
    <text evidence="6">The sequence shown here is derived from an EMBL/GenBank/DDBJ whole genome shotgun (WGS) entry which is preliminary data.</text>
</comment>
<accession>A0ABN8SYA9</accession>
<evidence type="ECO:0000259" key="5">
    <source>
        <dbReference type="Pfam" id="PF09093"/>
    </source>
</evidence>
<organism evidence="6 7">
    <name type="scientific">Porites evermanni</name>
    <dbReference type="NCBI Taxonomy" id="104178"/>
    <lineage>
        <taxon>Eukaryota</taxon>
        <taxon>Metazoa</taxon>
        <taxon>Cnidaria</taxon>
        <taxon>Anthozoa</taxon>
        <taxon>Hexacorallia</taxon>
        <taxon>Scleractinia</taxon>
        <taxon>Fungiina</taxon>
        <taxon>Poritidae</taxon>
        <taxon>Porites</taxon>
    </lineage>
</organism>
<keyword evidence="2" id="KW-0456">Lyase</keyword>
<feature type="domain" description="Polysaccharide lyase family 8 central" evidence="3">
    <location>
        <begin position="717"/>
        <end position="973"/>
    </location>
</feature>
<dbReference type="InterPro" id="IPR008929">
    <property type="entry name" value="Chondroitin_lyas"/>
</dbReference>
<dbReference type="InterPro" id="IPR039174">
    <property type="entry name" value="Chondroitin_ABC_lyase"/>
</dbReference>
<dbReference type="SUPFAM" id="SSF74650">
    <property type="entry name" value="Galactose mutarotase-like"/>
    <property type="match status" value="1"/>
</dbReference>
<dbReference type="SUPFAM" id="SSF49785">
    <property type="entry name" value="Galactose-binding domain-like"/>
    <property type="match status" value="1"/>
</dbReference>
<dbReference type="InterPro" id="IPR008979">
    <property type="entry name" value="Galactose-bd-like_sf"/>
</dbReference>
<dbReference type="PANTHER" id="PTHR37322:SF3">
    <property type="entry name" value="CHONDROITIN SULFATE ABC EXOLYASE"/>
    <property type="match status" value="1"/>
</dbReference>
<dbReference type="InterPro" id="IPR015176">
    <property type="entry name" value="Lyase_N"/>
</dbReference>
<evidence type="ECO:0000259" key="3">
    <source>
        <dbReference type="Pfam" id="PF02278"/>
    </source>
</evidence>
<feature type="non-terminal residue" evidence="6">
    <location>
        <position position="1"/>
    </location>
</feature>
<feature type="domain" description="Lyase catalytic" evidence="5">
    <location>
        <begin position="409"/>
        <end position="636"/>
    </location>
</feature>
<dbReference type="Proteomes" id="UP001159427">
    <property type="component" value="Unassembled WGS sequence"/>
</dbReference>
<protein>
    <recommendedName>
        <fullName evidence="8">Chondroitin sulfate ABC exolyase</fullName>
    </recommendedName>
</protein>
<gene>
    <name evidence="6" type="ORF">PEVE_00031948</name>
</gene>
<dbReference type="InterPro" id="IPR011013">
    <property type="entry name" value="Gal_mutarotase_sf_dom"/>
</dbReference>
<dbReference type="Gene3D" id="1.50.10.100">
    <property type="entry name" value="Chondroitin AC/alginate lyase"/>
    <property type="match status" value="1"/>
</dbReference>
<feature type="domain" description="Lyase N-terminal" evidence="4">
    <location>
        <begin position="35"/>
        <end position="193"/>
    </location>
</feature>
<evidence type="ECO:0000313" key="7">
    <source>
        <dbReference type="Proteomes" id="UP001159427"/>
    </source>
</evidence>
<evidence type="ECO:0000313" key="6">
    <source>
        <dbReference type="EMBL" id="CAH3196161.1"/>
    </source>
</evidence>
<dbReference type="SUPFAM" id="SSF48230">
    <property type="entry name" value="Chondroitin AC/alginate lyase"/>
    <property type="match status" value="1"/>
</dbReference>
<dbReference type="InterPro" id="IPR014718">
    <property type="entry name" value="GH-type_carb-bd"/>
</dbReference>
<sequence length="1156" mass="130304">FDFGLYNEACEEKQVIYMSLPFLPLVSPACVYNNDKKFDFEVKGEENCFKPTPPKSGTVTRSNKMVVVKHGSHSLKWVAFSASSLKLELKLQTRPGSEIPNDWLRRGGVKVWFYKERPSPGKTLTVEFKNSRKPVARFQANLDFEGWRGVWVKFDECKIDSASLKKPTVINEVNFVLNGADTIYIDFLQFLKSIGGQSRDKVVPPISPFGLEIYGIGNTWQQTYKWSQQAIPPLPSTVDKSKKISLELIESRLINWYCSENKTSPHFPSGSFLRRRWNSLSRIIKKAHEEYGALDLDSISGKVIGPPLFCRDCRGSEKFGTILEKILLPLSLEFYIRSRSKEIKDTVAAFLGDLNSDAKGNALKAIAGDNKNMINQLKSYFPPSGRLTPDLLKKAIIKLNLHRLNKINNILDYIKQQGFADGSGLGSLDHEWNRNGAGFMHSLFLIKGYLKNKSKLLDLIKTAKWFNEFGEIYQSPSFEIKGTTADRMITLMLFRLMTVLVMPSSTDYEIKAKIRDMEALVRWMNNALAVNEGLGGVIKPDFVGYHHKAFYGPAYVPQALHTAALVYYLLGGTEFALSASSENNIRRGLETMRIIAVKYSTPNSVNGRMPSYSNKKILILLPAFAYISVSHPCTEQSEIAASSAVSTNKPEMFLRLYNDTTVNSYLEDGGYKVKYYYNSLGSLDIMEAVKDNAKLRGIYPESSPEGHWSKNFAALSIHRRKNWAVTVKGFNRFLWDFENKKNENVFGMFASHGALLIANSETSLKVHDVENGWDWTKVPGATTLALDLNALKLKKGRFYNPKDLVGGLTFKGTSILENGIFGMDFEQPNYSLSDWRKKMDFEFKKSVFFFENWLVCLGSDIVAKNTGGKIVQTTLFQDKLTESLSIKINGVVKRLSTSISKSTPSKQGQKFSTLTDTKGNFYYIPDASKDMLKVHIKNQISKTEDGKTATFGKYGTAWLEHVGFPSQYEYAVIIPTPTYSPTPYKLASAQETKTKAYNVLEKSKVAHVVQFVILPKTWTPLNHLVTAYVIFQPSTSLPTNGPVAEVNRGNILIMVEETVEFIHLSISSPSINLEVKRRLNNSGDAREEELYQSSSRERKITVTLKTPVQRSIVSLMVHDDPDSYKPNVWVDDAGQKITFLNLKNGFSVEVKLKKKP</sequence>
<dbReference type="InterPro" id="IPR003159">
    <property type="entry name" value="Lyase_8_central_dom"/>
</dbReference>
<dbReference type="EMBL" id="CALNXI010004608">
    <property type="protein sequence ID" value="CAH3196161.1"/>
    <property type="molecule type" value="Genomic_DNA"/>
</dbReference>
<comment type="similarity">
    <text evidence="1">Belongs to the polysaccharide lyase 8 family.</text>
</comment>
<name>A0ABN8SYA9_9CNID</name>
<reference evidence="6 7" key="1">
    <citation type="submission" date="2022-05" db="EMBL/GenBank/DDBJ databases">
        <authorList>
            <consortium name="Genoscope - CEA"/>
            <person name="William W."/>
        </authorList>
    </citation>
    <scope>NUCLEOTIDE SEQUENCE [LARGE SCALE GENOMIC DNA]</scope>
</reference>
<dbReference type="PANTHER" id="PTHR37322">
    <property type="match status" value="1"/>
</dbReference>
<dbReference type="Gene3D" id="2.60.220.10">
    <property type="entry name" value="Polysaccharide lyase family 8-like, C-terminal"/>
    <property type="match status" value="1"/>
</dbReference>
<proteinExistence type="inferred from homology"/>
<dbReference type="Pfam" id="PF02278">
    <property type="entry name" value="Lyase_8"/>
    <property type="match status" value="1"/>
</dbReference>
<dbReference type="InterPro" id="IPR011071">
    <property type="entry name" value="Lyase_8-like_C"/>
</dbReference>
<dbReference type="Pfam" id="PF09093">
    <property type="entry name" value="Lyase_catalyt"/>
    <property type="match status" value="1"/>
</dbReference>
<dbReference type="Gene3D" id="2.60.120.430">
    <property type="entry name" value="Galactose-binding lectin"/>
    <property type="match status" value="1"/>
</dbReference>